<evidence type="ECO:0000256" key="2">
    <source>
        <dbReference type="PROSITE-ProRule" id="PRU00504"/>
    </source>
</evidence>
<proteinExistence type="predicted"/>
<keyword evidence="4" id="KW-1185">Reference proteome</keyword>
<dbReference type="PANTHER" id="PTHR25462:SF305">
    <property type="entry name" value="RING-TYPE DOMAIN-CONTAINING PROTEIN"/>
    <property type="match status" value="1"/>
</dbReference>
<sequence>MPTKNSMYASASVKSLVRLREISDVGNISLVHNSAFENHPQQRILIVWGSDANQVTMMEKYIPQWARTKALNLLACLRLNFQNYILVAPYSNDFCDKAIESSFPFHSLYDATLEQIARKRYNDGQFSVDDCELLEKSDQKIDGVQLGKYELATYDERTYKSSTLYDDMDLLMLGQMSESSNQCDLNGYWAPVNKHYYFKLIGPYNELVCDKIKEPSFAAQFPNITSCALTEKIEEPVGNQILGTYLVQWNLKKEYKEEPRGYKYRIDFLKALNKDRDICMFNGFWELRRASLLTRTHQDPPTLCMDHNQANQVERDSTEPMDPVVFNASASSEIPQACAYCETCRTILCAACSGQFLGSRMKTTHTNHKVIALETKVEEIRSQLEHGLNDLADKKDAFQNYLQCIAEYASDLDSLISNVNNEIDKRSIELHSKIDEVARQLKQIAVDRVEVELREVNKYRDPLDPFIVQCDVAQRYAKALQEYGRPEELIPIAAFVLQRLDYLNSQQFREVRAKLQPVFHKGEFPLDVTVGEEESNADTNLTEWNRAQKYLFGHIQFNQDSSSTISLQQLPEDQNKTQCDIPESTSVNCNSVGVNTSSEADFDEWTNGRMMQSPNFKVTQTVCSTSTRTAQATQCSTLTKSQAERPRQSRLITEVEFDSRVVTDTRDVWPTGLALNPSSSHIFVVDRDNAKIKIFSPSGKFLSSFADSPNESTKMVSPFDVAVTPSGLVLVSDYQLQEVLQPHGISYSPWNNELLVADHANHRIQSCPIQLLSNQGTRLNIQEETYHRVGYSDGYLTLGSLKPVAGKSTNAVWHPMAIAVDVHHHRIIVSEALGSIKVLKST</sequence>
<feature type="non-terminal residue" evidence="3">
    <location>
        <position position="842"/>
    </location>
</feature>
<dbReference type="InterPro" id="IPR011042">
    <property type="entry name" value="6-blade_b-propeller_TolB-like"/>
</dbReference>
<organism evidence="3 4">
    <name type="scientific">Opisthorchis viverrini</name>
    <name type="common">Southeast Asian liver fluke</name>
    <dbReference type="NCBI Taxonomy" id="6198"/>
    <lineage>
        <taxon>Eukaryota</taxon>
        <taxon>Metazoa</taxon>
        <taxon>Spiralia</taxon>
        <taxon>Lophotrochozoa</taxon>
        <taxon>Platyhelminthes</taxon>
        <taxon>Trematoda</taxon>
        <taxon>Digenea</taxon>
        <taxon>Opisthorchiida</taxon>
        <taxon>Opisthorchiata</taxon>
        <taxon>Opisthorchiidae</taxon>
        <taxon>Opisthorchis</taxon>
    </lineage>
</organism>
<evidence type="ECO:0000313" key="3">
    <source>
        <dbReference type="EMBL" id="OON22947.1"/>
    </source>
</evidence>
<feature type="repeat" description="NHL" evidence="2">
    <location>
        <begin position="669"/>
        <end position="698"/>
    </location>
</feature>
<evidence type="ECO:0000256" key="1">
    <source>
        <dbReference type="ARBA" id="ARBA00022737"/>
    </source>
</evidence>
<protein>
    <submittedName>
        <fullName evidence="3">NHL repeat protein</fullName>
    </submittedName>
</protein>
<dbReference type="PANTHER" id="PTHR25462">
    <property type="entry name" value="BONUS, ISOFORM C-RELATED"/>
    <property type="match status" value="1"/>
</dbReference>
<dbReference type="CDD" id="cd19756">
    <property type="entry name" value="Bbox2"/>
    <property type="match status" value="1"/>
</dbReference>
<evidence type="ECO:0000313" key="4">
    <source>
        <dbReference type="Proteomes" id="UP000243686"/>
    </source>
</evidence>
<dbReference type="EMBL" id="KV891643">
    <property type="protein sequence ID" value="OON22947.1"/>
    <property type="molecule type" value="Genomic_DNA"/>
</dbReference>
<dbReference type="Gene3D" id="2.120.10.30">
    <property type="entry name" value="TolB, C-terminal domain"/>
    <property type="match status" value="1"/>
</dbReference>
<dbReference type="Gene3D" id="3.30.160.60">
    <property type="entry name" value="Classic Zinc Finger"/>
    <property type="match status" value="1"/>
</dbReference>
<dbReference type="GO" id="GO:0005654">
    <property type="term" value="C:nucleoplasm"/>
    <property type="evidence" value="ECO:0007669"/>
    <property type="project" value="TreeGrafter"/>
</dbReference>
<keyword evidence="1" id="KW-0677">Repeat</keyword>
<dbReference type="InterPro" id="IPR001258">
    <property type="entry name" value="NHL_repeat"/>
</dbReference>
<dbReference type="GO" id="GO:0061630">
    <property type="term" value="F:ubiquitin protein ligase activity"/>
    <property type="evidence" value="ECO:0007669"/>
    <property type="project" value="TreeGrafter"/>
</dbReference>
<gene>
    <name evidence="3" type="ORF">X801_01145</name>
</gene>
<dbReference type="PROSITE" id="PS51125">
    <property type="entry name" value="NHL"/>
    <property type="match status" value="1"/>
</dbReference>
<dbReference type="SUPFAM" id="SSF63825">
    <property type="entry name" value="YWTD domain"/>
    <property type="match status" value="1"/>
</dbReference>
<accession>A0A1S8X8D0</accession>
<name>A0A1S8X8D0_OPIVI</name>
<dbReference type="Pfam" id="PF01436">
    <property type="entry name" value="NHL"/>
    <property type="match status" value="1"/>
</dbReference>
<dbReference type="AlphaFoldDB" id="A0A1S8X8D0"/>
<dbReference type="InterPro" id="IPR047153">
    <property type="entry name" value="TRIM45/56/19-like"/>
</dbReference>
<dbReference type="Proteomes" id="UP000243686">
    <property type="component" value="Unassembled WGS sequence"/>
</dbReference>
<reference evidence="3 4" key="1">
    <citation type="submission" date="2015-03" db="EMBL/GenBank/DDBJ databases">
        <title>Draft genome of the nematode, Opisthorchis viverrini.</title>
        <authorList>
            <person name="Mitreva M."/>
        </authorList>
    </citation>
    <scope>NUCLEOTIDE SEQUENCE [LARGE SCALE GENOMIC DNA]</scope>
    <source>
        <strain evidence="3">Khon Kaen</strain>
    </source>
</reference>